<comment type="caution">
    <text evidence="1">The sequence shown here is derived from an EMBL/GenBank/DDBJ whole genome shotgun (WGS) entry which is preliminary data.</text>
</comment>
<name>A0ABX0NN75_9BURK</name>
<organism evidence="1 2">
    <name type="scientific">Massilia mucilaginosa</name>
    <dbReference type="NCBI Taxonomy" id="2609282"/>
    <lineage>
        <taxon>Bacteria</taxon>
        <taxon>Pseudomonadati</taxon>
        <taxon>Pseudomonadota</taxon>
        <taxon>Betaproteobacteria</taxon>
        <taxon>Burkholderiales</taxon>
        <taxon>Oxalobacteraceae</taxon>
        <taxon>Telluria group</taxon>
        <taxon>Massilia</taxon>
    </lineage>
</organism>
<dbReference type="EMBL" id="WHJH01000003">
    <property type="protein sequence ID" value="NHZ88249.1"/>
    <property type="molecule type" value="Genomic_DNA"/>
</dbReference>
<protein>
    <submittedName>
        <fullName evidence="1">Uncharacterized protein</fullName>
    </submittedName>
</protein>
<accession>A0ABX0NN75</accession>
<keyword evidence="2" id="KW-1185">Reference proteome</keyword>
<dbReference type="Proteomes" id="UP000609726">
    <property type="component" value="Unassembled WGS sequence"/>
</dbReference>
<evidence type="ECO:0000313" key="1">
    <source>
        <dbReference type="EMBL" id="NHZ88249.1"/>
    </source>
</evidence>
<proteinExistence type="predicted"/>
<reference evidence="1 2" key="1">
    <citation type="submission" date="2019-10" db="EMBL/GenBank/DDBJ databases">
        <title>Taxonomy of Antarctic Massilia spp.: description of Massilia rubra sp. nov., Massilia aquatica sp. nov., Massilia mucilaginosa sp. nov., Massilia frigida sp. nov. isolated from streams, lakes and regoliths.</title>
        <authorList>
            <person name="Holochova P."/>
            <person name="Sedlacek I."/>
            <person name="Kralova S."/>
            <person name="Maslanova I."/>
            <person name="Busse H.-J."/>
            <person name="Stankova E."/>
            <person name="Vrbovska V."/>
            <person name="Kovarovic V."/>
            <person name="Bartak M."/>
            <person name="Svec P."/>
            <person name="Pantucek R."/>
        </authorList>
    </citation>
    <scope>NUCLEOTIDE SEQUENCE [LARGE SCALE GENOMIC DNA]</scope>
    <source>
        <strain evidence="1 2">CCM 8733</strain>
    </source>
</reference>
<gene>
    <name evidence="1" type="ORF">F2P45_04300</name>
</gene>
<evidence type="ECO:0000313" key="2">
    <source>
        <dbReference type="Proteomes" id="UP000609726"/>
    </source>
</evidence>
<sequence>MTFADHSRIDIRCGADALSTAEYQMPEYRNLSRFDDSLAQADEATMADALSAIREHHPQEIMWVESIAG</sequence>
<dbReference type="RefSeq" id="WP_223164671.1">
    <property type="nucleotide sequence ID" value="NZ_WHJH01000003.1"/>
</dbReference>